<comment type="caution">
    <text evidence="1">The sequence shown here is derived from an EMBL/GenBank/DDBJ whole genome shotgun (WGS) entry which is preliminary data.</text>
</comment>
<dbReference type="AlphaFoldDB" id="M6BSA3"/>
<evidence type="ECO:0000313" key="1">
    <source>
        <dbReference type="EMBL" id="EMJ81401.1"/>
    </source>
</evidence>
<accession>M6BSA3</accession>
<organism evidence="1 2">
    <name type="scientific">Leptospira borgpetersenii serovar Hardjo-bovis str. Sponselee</name>
    <dbReference type="NCBI Taxonomy" id="1303729"/>
    <lineage>
        <taxon>Bacteria</taxon>
        <taxon>Pseudomonadati</taxon>
        <taxon>Spirochaetota</taxon>
        <taxon>Spirochaetia</taxon>
        <taxon>Leptospirales</taxon>
        <taxon>Leptospiraceae</taxon>
        <taxon>Leptospira</taxon>
    </lineage>
</organism>
<protein>
    <submittedName>
        <fullName evidence="1">Uncharacterized protein</fullName>
    </submittedName>
</protein>
<proteinExistence type="predicted"/>
<reference evidence="1 2" key="1">
    <citation type="submission" date="2013-01" db="EMBL/GenBank/DDBJ databases">
        <authorList>
            <person name="Harkins D.M."/>
            <person name="Durkin A.S."/>
            <person name="Brinkac L.M."/>
            <person name="Haft D.H."/>
            <person name="Selengut J.D."/>
            <person name="Sanka R."/>
            <person name="DePew J."/>
            <person name="Purushe J."/>
            <person name="Galloway R.L."/>
            <person name="Vinetz J.M."/>
            <person name="Sutton G.G."/>
            <person name="Nierman W.C."/>
            <person name="Fouts D.E."/>
        </authorList>
    </citation>
    <scope>NUCLEOTIDE SEQUENCE [LARGE SCALE GENOMIC DNA]</scope>
    <source>
        <strain evidence="1 2">Sponselee CDC</strain>
    </source>
</reference>
<dbReference type="PATRIC" id="fig|1218567.3.peg.2283"/>
<dbReference type="Proteomes" id="UP000011873">
    <property type="component" value="Unassembled WGS sequence"/>
</dbReference>
<gene>
    <name evidence="1" type="ORF">LEP1GSC016_0846</name>
</gene>
<dbReference type="EMBL" id="ANMU01000085">
    <property type="protein sequence ID" value="EMJ81401.1"/>
    <property type="molecule type" value="Genomic_DNA"/>
</dbReference>
<name>M6BSA3_LEPBO</name>
<evidence type="ECO:0000313" key="2">
    <source>
        <dbReference type="Proteomes" id="UP000011873"/>
    </source>
</evidence>
<sequence>MKQTHPSILFICPSNQFRISALQFSDILVLSRNGSDQSQELFQKYLRTIGILNKDMDF</sequence>